<gene>
    <name evidence="3" type="ORF">TM35_000053670</name>
</gene>
<dbReference type="PROSITE" id="PS51450">
    <property type="entry name" value="LRR"/>
    <property type="match status" value="1"/>
</dbReference>
<name>A0A1X0P4L1_9TRYP</name>
<keyword evidence="1" id="KW-0862">Zinc</keyword>
<dbReference type="GO" id="GO:0003723">
    <property type="term" value="F:RNA binding"/>
    <property type="evidence" value="ECO:0007669"/>
    <property type="project" value="TreeGrafter"/>
</dbReference>
<dbReference type="GO" id="GO:0005634">
    <property type="term" value="C:nucleus"/>
    <property type="evidence" value="ECO:0007669"/>
    <property type="project" value="TreeGrafter"/>
</dbReference>
<reference evidence="3 4" key="1">
    <citation type="submission" date="2017-03" db="EMBL/GenBank/DDBJ databases">
        <title>An alternative strategy for trypanosome survival in the mammalian bloodstream revealed through genome and transcriptome analysis of the ubiquitous bovine parasite Trypanosoma (Megatrypanum) theileri.</title>
        <authorList>
            <person name="Kelly S."/>
            <person name="Ivens A."/>
            <person name="Mott A."/>
            <person name="O'Neill E."/>
            <person name="Emms D."/>
            <person name="Macleod O."/>
            <person name="Voorheis P."/>
            <person name="Matthews J."/>
            <person name="Matthews K."/>
            <person name="Carrington M."/>
        </authorList>
    </citation>
    <scope>NUCLEOTIDE SEQUENCE [LARGE SCALE GENOMIC DNA]</scope>
    <source>
        <strain evidence="3">Edinburgh</strain>
    </source>
</reference>
<dbReference type="SUPFAM" id="SSF52058">
    <property type="entry name" value="L domain-like"/>
    <property type="match status" value="1"/>
</dbReference>
<dbReference type="PROSITE" id="PS50103">
    <property type="entry name" value="ZF_C3H1"/>
    <property type="match status" value="1"/>
</dbReference>
<dbReference type="RefSeq" id="XP_028885837.1">
    <property type="nucleotide sequence ID" value="XM_029023022.1"/>
</dbReference>
<dbReference type="OrthoDB" id="271226at2759"/>
<comment type="caution">
    <text evidence="3">The sequence shown here is derived from an EMBL/GenBank/DDBJ whole genome shotgun (WGS) entry which is preliminary data.</text>
</comment>
<dbReference type="AlphaFoldDB" id="A0A1X0P4L1"/>
<dbReference type="Gene3D" id="3.80.10.10">
    <property type="entry name" value="Ribonuclease Inhibitor"/>
    <property type="match status" value="1"/>
</dbReference>
<keyword evidence="1" id="KW-0479">Metal-binding</keyword>
<dbReference type="InterPro" id="IPR000571">
    <property type="entry name" value="Znf_CCCH"/>
</dbReference>
<dbReference type="Gene3D" id="3.10.450.50">
    <property type="match status" value="1"/>
</dbReference>
<dbReference type="InterPro" id="IPR057127">
    <property type="entry name" value="NTF2_MEX67"/>
</dbReference>
<evidence type="ECO:0000259" key="2">
    <source>
        <dbReference type="PROSITE" id="PS50103"/>
    </source>
</evidence>
<dbReference type="GO" id="GO:0008270">
    <property type="term" value="F:zinc ion binding"/>
    <property type="evidence" value="ECO:0007669"/>
    <property type="project" value="UniProtKB-KW"/>
</dbReference>
<dbReference type="GeneID" id="39982802"/>
<dbReference type="InterPro" id="IPR001611">
    <property type="entry name" value="Leu-rich_rpt"/>
</dbReference>
<proteinExistence type="predicted"/>
<feature type="zinc finger region" description="C3H1-type" evidence="1">
    <location>
        <begin position="10"/>
        <end position="36"/>
    </location>
</feature>
<dbReference type="VEuPathDB" id="TriTrypDB:TM35_000053670"/>
<keyword evidence="4" id="KW-1185">Reference proteome</keyword>
<dbReference type="InterPro" id="IPR032675">
    <property type="entry name" value="LRR_dom_sf"/>
</dbReference>
<dbReference type="STRING" id="67003.A0A1X0P4L1"/>
<dbReference type="PANTHER" id="PTHR10662:SF22">
    <property type="entry name" value="NUCLEAR RNA EXPORT FACTOR 1"/>
    <property type="match status" value="1"/>
</dbReference>
<evidence type="ECO:0000313" key="4">
    <source>
        <dbReference type="Proteomes" id="UP000192257"/>
    </source>
</evidence>
<accession>A0A1X0P4L1</accession>
<protein>
    <submittedName>
        <fullName evidence="3">Nuclear RNA export factor 1/2</fullName>
    </submittedName>
</protein>
<dbReference type="InterPro" id="IPR030217">
    <property type="entry name" value="NXF_fam"/>
</dbReference>
<dbReference type="Proteomes" id="UP000192257">
    <property type="component" value="Unassembled WGS sequence"/>
</dbReference>
<dbReference type="GO" id="GO:0016973">
    <property type="term" value="P:poly(A)+ mRNA export from nucleus"/>
    <property type="evidence" value="ECO:0007669"/>
    <property type="project" value="TreeGrafter"/>
</dbReference>
<organism evidence="3 4">
    <name type="scientific">Trypanosoma theileri</name>
    <dbReference type="NCBI Taxonomy" id="67003"/>
    <lineage>
        <taxon>Eukaryota</taxon>
        <taxon>Discoba</taxon>
        <taxon>Euglenozoa</taxon>
        <taxon>Kinetoplastea</taxon>
        <taxon>Metakinetoplastina</taxon>
        <taxon>Trypanosomatida</taxon>
        <taxon>Trypanosomatidae</taxon>
        <taxon>Trypanosoma</taxon>
    </lineage>
</organism>
<dbReference type="PANTHER" id="PTHR10662">
    <property type="entry name" value="NUCLEAR RNA EXPORT FACTOR"/>
    <property type="match status" value="1"/>
</dbReference>
<sequence>MSAPYKKTKDKSRVPCVFFRRGTCTNQNCPYLHVGGKGSDGKSGILHSGSSGNGSSETATNLLSTMLKLVFEKQQHHVYNAATEMLDLTEFSKLPDLKDVASSINFNTQSFCHALCTTIKSLIIPPPSILQLKKNGITTLHPLATQLEKADLHLSLRAISFEDNQINSLDVLSDLKSFRNLQEIVFLGNPITENKNYRAQVRRVLPFLLGLDGESIVAPPLSLPWPQFVDAGYNDAQRHVLQFIQCSLLNPLESDGTPEVPRGVDVVSSVYAPNAVLSISLSSPESAVSSPARKMESGTQQLNQQRNIIREIVGLRLKQTECNHNLLHGVKSNVMACGRTKVCSQLEHWLYPKCFNVQHFLHGSASASFLDNTYLYGASPVAMKVPVTVVTLHGVMIWTYRSQQNNSNNDLPSIRRNFSRVLTVSQSEAGRWLITNDMVSLYPFTGLSGDSQKKGSVSNGDSINTDLSESRILFSPRTDRSRVELLSRRHNVPPDVVMALCQHVNNDAELITVLNDIRGVPLSMFEHCAELTDSNVLESIQVCRIGNRFGLAPQEGLALLRQVNGNWCAVEEAILAANSAQQS</sequence>
<evidence type="ECO:0000256" key="1">
    <source>
        <dbReference type="PROSITE-ProRule" id="PRU00723"/>
    </source>
</evidence>
<dbReference type="EMBL" id="NBCO01000005">
    <property type="protein sequence ID" value="ORC91771.1"/>
    <property type="molecule type" value="Genomic_DNA"/>
</dbReference>
<evidence type="ECO:0000313" key="3">
    <source>
        <dbReference type="EMBL" id="ORC91771.1"/>
    </source>
</evidence>
<dbReference type="Pfam" id="PF23056">
    <property type="entry name" value="NTF2_MEX67"/>
    <property type="match status" value="1"/>
</dbReference>
<feature type="domain" description="C3H1-type" evidence="2">
    <location>
        <begin position="10"/>
        <end position="36"/>
    </location>
</feature>
<dbReference type="SMART" id="SM00356">
    <property type="entry name" value="ZnF_C3H1"/>
    <property type="match status" value="1"/>
</dbReference>
<keyword evidence="1" id="KW-0863">Zinc-finger</keyword>